<keyword evidence="1" id="KW-0732">Signal</keyword>
<proteinExistence type="predicted"/>
<dbReference type="AlphaFoldDB" id="A0A1Y5S081"/>
<keyword evidence="3" id="KW-1185">Reference proteome</keyword>
<evidence type="ECO:0000313" key="2">
    <source>
        <dbReference type="EMBL" id="SLN28575.1"/>
    </source>
</evidence>
<evidence type="ECO:0000256" key="1">
    <source>
        <dbReference type="SAM" id="SignalP"/>
    </source>
</evidence>
<dbReference type="RefSeq" id="WP_085867850.1">
    <property type="nucleotide sequence ID" value="NZ_FWFQ01000007.1"/>
</dbReference>
<accession>A0A1Y5S081</accession>
<name>A0A1Y5S081_9RHOB</name>
<dbReference type="Gene3D" id="2.70.70.10">
    <property type="entry name" value="Glucose Permease (Domain IIA)"/>
    <property type="match status" value="1"/>
</dbReference>
<dbReference type="CDD" id="cd12797">
    <property type="entry name" value="M23_peptidase"/>
    <property type="match status" value="1"/>
</dbReference>
<dbReference type="SUPFAM" id="SSF51261">
    <property type="entry name" value="Duplicated hybrid motif"/>
    <property type="match status" value="1"/>
</dbReference>
<feature type="chain" id="PRO_5012757341" description="Peptidase family M23" evidence="1">
    <location>
        <begin position="29"/>
        <end position="385"/>
    </location>
</feature>
<evidence type="ECO:0000313" key="3">
    <source>
        <dbReference type="Proteomes" id="UP000193409"/>
    </source>
</evidence>
<gene>
    <name evidence="2" type="ORF">PSA7680_01296</name>
</gene>
<dbReference type="Proteomes" id="UP000193409">
    <property type="component" value="Unassembled WGS sequence"/>
</dbReference>
<dbReference type="OrthoDB" id="9809144at2"/>
<feature type="signal peptide" evidence="1">
    <location>
        <begin position="1"/>
        <end position="28"/>
    </location>
</feature>
<evidence type="ECO:0008006" key="4">
    <source>
        <dbReference type="Google" id="ProtNLM"/>
    </source>
</evidence>
<reference evidence="2 3" key="1">
    <citation type="submission" date="2017-03" db="EMBL/GenBank/DDBJ databases">
        <authorList>
            <person name="Afonso C.L."/>
            <person name="Miller P.J."/>
            <person name="Scott M.A."/>
            <person name="Spackman E."/>
            <person name="Goraichik I."/>
            <person name="Dimitrov K.M."/>
            <person name="Suarez D.L."/>
            <person name="Swayne D.E."/>
        </authorList>
    </citation>
    <scope>NUCLEOTIDE SEQUENCE [LARGE SCALE GENOMIC DNA]</scope>
    <source>
        <strain evidence="2 3">CECT 7680</strain>
    </source>
</reference>
<dbReference type="EMBL" id="FWFQ01000007">
    <property type="protein sequence ID" value="SLN28575.1"/>
    <property type="molecule type" value="Genomic_DNA"/>
</dbReference>
<organism evidence="2 3">
    <name type="scientific">Pseudoruegeria aquimaris</name>
    <dbReference type="NCBI Taxonomy" id="393663"/>
    <lineage>
        <taxon>Bacteria</taxon>
        <taxon>Pseudomonadati</taxon>
        <taxon>Pseudomonadota</taxon>
        <taxon>Alphaproteobacteria</taxon>
        <taxon>Rhodobacterales</taxon>
        <taxon>Roseobacteraceae</taxon>
        <taxon>Pseudoruegeria</taxon>
    </lineage>
</organism>
<sequence>MIRPLRIRTSALAVGAAIALLALAPSHAETDPALSARKAAQQLAAATTRLEQARGARDRVSALTETIHAYEEGLEALREGLRASSLREQEIRTDWQLRSEEVSRLLAALGTLQNGPVALHLMHPSGPLGTARSGMMISALAPALQAEAEALRRQLEEVTLLRTLQESAKDDLAEGLHGIQEARTSLSKAISERSDLPKRYASDPHQLRELADNAETLEGFATGLRLVDGPGSAPEGSTFPEAKGQLPLPADGTVLRRFGEADASGISRPGLVIATRPLALVKAPWPATIRYRGPLLDYGNVMILEPAENHLLVLAGLESVYGEVGDVVPAGTPVGMMGGAAPEAEEFLVESVQGGGAAQSETLYIELRIGQEPTDPAAWFAVNKE</sequence>
<dbReference type="InterPro" id="IPR011055">
    <property type="entry name" value="Dup_hybrid_motif"/>
</dbReference>
<protein>
    <recommendedName>
        <fullName evidence="4">Peptidase family M23</fullName>
    </recommendedName>
</protein>